<comment type="caution">
    <text evidence="3">The sequence shown here is derived from an EMBL/GenBank/DDBJ whole genome shotgun (WGS) entry which is preliminary data.</text>
</comment>
<keyword evidence="2" id="KW-0472">Membrane</keyword>
<feature type="compositionally biased region" description="Low complexity" evidence="1">
    <location>
        <begin position="95"/>
        <end position="136"/>
    </location>
</feature>
<dbReference type="Gene3D" id="2.80.10.50">
    <property type="match status" value="1"/>
</dbReference>
<feature type="compositionally biased region" description="Low complexity" evidence="1">
    <location>
        <begin position="182"/>
        <end position="201"/>
    </location>
</feature>
<evidence type="ECO:0000313" key="4">
    <source>
        <dbReference type="Proteomes" id="UP001596226"/>
    </source>
</evidence>
<dbReference type="CDD" id="cd00161">
    <property type="entry name" value="beta-trefoil_Ricin-like"/>
    <property type="match status" value="1"/>
</dbReference>
<reference evidence="4" key="1">
    <citation type="journal article" date="2019" name="Int. J. Syst. Evol. Microbiol.">
        <title>The Global Catalogue of Microorganisms (GCM) 10K type strain sequencing project: providing services to taxonomists for standard genome sequencing and annotation.</title>
        <authorList>
            <consortium name="The Broad Institute Genomics Platform"/>
            <consortium name="The Broad Institute Genome Sequencing Center for Infectious Disease"/>
            <person name="Wu L."/>
            <person name="Ma J."/>
        </authorList>
    </citation>
    <scope>NUCLEOTIDE SEQUENCE [LARGE SCALE GENOMIC DNA]</scope>
    <source>
        <strain evidence="4">CGMCC 4.7144</strain>
    </source>
</reference>
<keyword evidence="2" id="KW-1133">Transmembrane helix</keyword>
<evidence type="ECO:0008006" key="5">
    <source>
        <dbReference type="Google" id="ProtNLM"/>
    </source>
</evidence>
<organism evidence="3 4">
    <name type="scientific">Micromonospora vulcania</name>
    <dbReference type="NCBI Taxonomy" id="1441873"/>
    <lineage>
        <taxon>Bacteria</taxon>
        <taxon>Bacillati</taxon>
        <taxon>Actinomycetota</taxon>
        <taxon>Actinomycetes</taxon>
        <taxon>Micromonosporales</taxon>
        <taxon>Micromonosporaceae</taxon>
        <taxon>Micromonospora</taxon>
    </lineage>
</organism>
<gene>
    <name evidence="3" type="ORF">ACFQGL_26185</name>
</gene>
<evidence type="ECO:0000256" key="2">
    <source>
        <dbReference type="SAM" id="Phobius"/>
    </source>
</evidence>
<dbReference type="Proteomes" id="UP001596226">
    <property type="component" value="Unassembled WGS sequence"/>
</dbReference>
<evidence type="ECO:0000313" key="3">
    <source>
        <dbReference type="EMBL" id="MFC5926834.1"/>
    </source>
</evidence>
<feature type="region of interest" description="Disordered" evidence="1">
    <location>
        <begin position="173"/>
        <end position="220"/>
    </location>
</feature>
<proteinExistence type="predicted"/>
<dbReference type="EMBL" id="JBHSQS010000021">
    <property type="protein sequence ID" value="MFC5926834.1"/>
    <property type="molecule type" value="Genomic_DNA"/>
</dbReference>
<dbReference type="InterPro" id="IPR035992">
    <property type="entry name" value="Ricin_B-like_lectins"/>
</dbReference>
<keyword evidence="2" id="KW-0812">Transmembrane</keyword>
<keyword evidence="4" id="KW-1185">Reference proteome</keyword>
<accession>A0ABW1HBM2</accession>
<feature type="region of interest" description="Disordered" evidence="1">
    <location>
        <begin position="93"/>
        <end position="138"/>
    </location>
</feature>
<sequence>MDTGELRPDEAANPAEFIAMLGRLKKRSRLTFRQLEQRAASAGEVLARSTAADVLGRSTLPRPEVLAAFVRACGAENEVQVWLRARDRLAAGPYAPTDPSSPAPASADPLSPVPASADPLSPASAGAGEGSTASPPTRSRWFARPAPLALLVVGVLLAALGLGAWFRHQSDDQKTAAGRVEPTAPTAASSSAANPAATPNSGRSQIRPVRTPDLCLSEGRDRTGRYRSEVAVQRPCASATPPDTALEAVADGLYFIWWNHPAHGPGCLTVRDEDPGRNLLEPWEKCGADNWPPQVYRFEPTGSASGTYRIRPAGTDLCVGIRDDAGDALAEALAEPCTDGADQVFLVDSLPAS</sequence>
<protein>
    <recommendedName>
        <fullName evidence="5">XRE family transcriptional regulator</fullName>
    </recommendedName>
</protein>
<evidence type="ECO:0000256" key="1">
    <source>
        <dbReference type="SAM" id="MobiDB-lite"/>
    </source>
</evidence>
<dbReference type="RefSeq" id="WP_377515118.1">
    <property type="nucleotide sequence ID" value="NZ_JBHSQS010000021.1"/>
</dbReference>
<dbReference type="SUPFAM" id="SSF50370">
    <property type="entry name" value="Ricin B-like lectins"/>
    <property type="match status" value="1"/>
</dbReference>
<feature type="transmembrane region" description="Helical" evidence="2">
    <location>
        <begin position="148"/>
        <end position="166"/>
    </location>
</feature>
<name>A0ABW1HBM2_9ACTN</name>